<dbReference type="GO" id="GO:0008270">
    <property type="term" value="F:zinc ion binding"/>
    <property type="evidence" value="ECO:0007669"/>
    <property type="project" value="InterPro"/>
</dbReference>
<dbReference type="GO" id="GO:0006152">
    <property type="term" value="P:purine nucleoside catabolic process"/>
    <property type="evidence" value="ECO:0007669"/>
    <property type="project" value="TreeGrafter"/>
</dbReference>
<dbReference type="CDD" id="cd01285">
    <property type="entry name" value="nucleoside_deaminase"/>
    <property type="match status" value="1"/>
</dbReference>
<dbReference type="GeneID" id="106154580"/>
<dbReference type="AlphaFoldDB" id="A0A1S3HEI7"/>
<dbReference type="PANTHER" id="PTHR11079">
    <property type="entry name" value="CYTOSINE DEAMINASE FAMILY MEMBER"/>
    <property type="match status" value="1"/>
</dbReference>
<evidence type="ECO:0000259" key="3">
    <source>
        <dbReference type="PROSITE" id="PS51747"/>
    </source>
</evidence>
<dbReference type="KEGG" id="lak:106154580"/>
<evidence type="ECO:0000256" key="1">
    <source>
        <dbReference type="ARBA" id="ARBA00022723"/>
    </source>
</evidence>
<feature type="domain" description="CMP/dCMP-type deaminase" evidence="3">
    <location>
        <begin position="6"/>
        <end position="119"/>
    </location>
</feature>
<keyword evidence="2" id="KW-0862">Zinc</keyword>
<dbReference type="SUPFAM" id="SSF53927">
    <property type="entry name" value="Cytidine deaminase-like"/>
    <property type="match status" value="1"/>
</dbReference>
<dbReference type="RefSeq" id="XP_013384425.1">
    <property type="nucleotide sequence ID" value="XM_013528971.1"/>
</dbReference>
<keyword evidence="4" id="KW-1185">Reference proteome</keyword>
<organism evidence="4 5">
    <name type="scientific">Lingula anatina</name>
    <name type="common">Brachiopod</name>
    <name type="synonym">Lingula unguis</name>
    <dbReference type="NCBI Taxonomy" id="7574"/>
    <lineage>
        <taxon>Eukaryota</taxon>
        <taxon>Metazoa</taxon>
        <taxon>Spiralia</taxon>
        <taxon>Lophotrochozoa</taxon>
        <taxon>Brachiopoda</taxon>
        <taxon>Linguliformea</taxon>
        <taxon>Lingulata</taxon>
        <taxon>Lingulida</taxon>
        <taxon>Linguloidea</taxon>
        <taxon>Lingulidae</taxon>
        <taxon>Lingula</taxon>
    </lineage>
</organism>
<dbReference type="InterPro" id="IPR016193">
    <property type="entry name" value="Cytidine_deaminase-like"/>
</dbReference>
<sequence length="165" mass="18233">MATGEALKLHFMRRAIELSRRAAATGDGEAFGSVIVRDDKIIGEGWNHIKVRHDPTAHGEVEAIRNTCSALKTLHLTGAEIYTNCEPCIMCAAVIQYAGIVKIYYGTTTDDISPHFEDEVGCVDVKAVADDLRKPTNQRRIPAEQLLPDEAIKVFDEFHPKKAKS</sequence>
<dbReference type="STRING" id="7574.A0A1S3HEI7"/>
<dbReference type="PROSITE" id="PS00903">
    <property type="entry name" value="CYT_DCMP_DEAMINASES_1"/>
    <property type="match status" value="1"/>
</dbReference>
<proteinExistence type="predicted"/>
<evidence type="ECO:0000256" key="2">
    <source>
        <dbReference type="ARBA" id="ARBA00022833"/>
    </source>
</evidence>
<accession>A0A1S3HEI7</accession>
<dbReference type="InParanoid" id="A0A1S3HEI7"/>
<dbReference type="Gene3D" id="3.40.140.10">
    <property type="entry name" value="Cytidine Deaminase, domain 2"/>
    <property type="match status" value="1"/>
</dbReference>
<dbReference type="InterPro" id="IPR002125">
    <property type="entry name" value="CMP_dCMP_dom"/>
</dbReference>
<evidence type="ECO:0000313" key="4">
    <source>
        <dbReference type="Proteomes" id="UP000085678"/>
    </source>
</evidence>
<dbReference type="Proteomes" id="UP000085678">
    <property type="component" value="Unplaced"/>
</dbReference>
<dbReference type="GO" id="GO:0047974">
    <property type="term" value="F:guanosine deaminase activity"/>
    <property type="evidence" value="ECO:0007669"/>
    <property type="project" value="TreeGrafter"/>
</dbReference>
<dbReference type="Pfam" id="PF00383">
    <property type="entry name" value="dCMP_cyt_deam_1"/>
    <property type="match status" value="1"/>
</dbReference>
<protein>
    <submittedName>
        <fullName evidence="5">Uncharacterized protein LOC106154580</fullName>
    </submittedName>
</protein>
<evidence type="ECO:0000313" key="5">
    <source>
        <dbReference type="RefSeq" id="XP_013384425.1"/>
    </source>
</evidence>
<dbReference type="OrthoDB" id="408702at2759"/>
<dbReference type="PROSITE" id="PS51747">
    <property type="entry name" value="CYT_DCMP_DEAMINASES_2"/>
    <property type="match status" value="1"/>
</dbReference>
<keyword evidence="1" id="KW-0479">Metal-binding</keyword>
<dbReference type="InterPro" id="IPR016192">
    <property type="entry name" value="APOBEC/CMP_deaminase_Zn-bd"/>
</dbReference>
<name>A0A1S3HEI7_LINAN</name>
<dbReference type="PANTHER" id="PTHR11079:SF161">
    <property type="entry name" value="CMP_DCMP-TYPE DEAMINASE DOMAIN-CONTAINING PROTEIN"/>
    <property type="match status" value="1"/>
</dbReference>
<gene>
    <name evidence="5" type="primary">LOC106154580</name>
</gene>
<reference evidence="5" key="1">
    <citation type="submission" date="2025-08" db="UniProtKB">
        <authorList>
            <consortium name="RefSeq"/>
        </authorList>
    </citation>
    <scope>IDENTIFICATION</scope>
    <source>
        <tissue evidence="5">Gonads</tissue>
    </source>
</reference>